<dbReference type="GO" id="GO:0020037">
    <property type="term" value="F:heme binding"/>
    <property type="evidence" value="ECO:0007669"/>
    <property type="project" value="InterPro"/>
</dbReference>
<dbReference type="GO" id="GO:0019825">
    <property type="term" value="F:oxygen binding"/>
    <property type="evidence" value="ECO:0007669"/>
    <property type="project" value="InterPro"/>
</dbReference>
<evidence type="ECO:0000313" key="3">
    <source>
        <dbReference type="Proteomes" id="UP001153712"/>
    </source>
</evidence>
<organism evidence="2 3">
    <name type="scientific">Phyllotreta striolata</name>
    <name type="common">Striped flea beetle</name>
    <name type="synonym">Crioceris striolata</name>
    <dbReference type="NCBI Taxonomy" id="444603"/>
    <lineage>
        <taxon>Eukaryota</taxon>
        <taxon>Metazoa</taxon>
        <taxon>Ecdysozoa</taxon>
        <taxon>Arthropoda</taxon>
        <taxon>Hexapoda</taxon>
        <taxon>Insecta</taxon>
        <taxon>Pterygota</taxon>
        <taxon>Neoptera</taxon>
        <taxon>Endopterygota</taxon>
        <taxon>Coleoptera</taxon>
        <taxon>Polyphaga</taxon>
        <taxon>Cucujiformia</taxon>
        <taxon>Chrysomeloidea</taxon>
        <taxon>Chrysomelidae</taxon>
        <taxon>Galerucinae</taxon>
        <taxon>Alticini</taxon>
        <taxon>Phyllotreta</taxon>
    </lineage>
</organism>
<reference evidence="2" key="1">
    <citation type="submission" date="2022-01" db="EMBL/GenBank/DDBJ databases">
        <authorList>
            <person name="King R."/>
        </authorList>
    </citation>
    <scope>NUCLEOTIDE SEQUENCE</scope>
</reference>
<dbReference type="InterPro" id="IPR009050">
    <property type="entry name" value="Globin-like_sf"/>
</dbReference>
<evidence type="ECO:0000313" key="2">
    <source>
        <dbReference type="EMBL" id="CAG9856698.1"/>
    </source>
</evidence>
<dbReference type="InterPro" id="IPR012292">
    <property type="entry name" value="Globin/Proto"/>
</dbReference>
<dbReference type="EMBL" id="OU900105">
    <property type="protein sequence ID" value="CAG9856698.1"/>
    <property type="molecule type" value="Genomic_DNA"/>
</dbReference>
<proteinExistence type="predicted"/>
<evidence type="ECO:0000256" key="1">
    <source>
        <dbReference type="SAM" id="SignalP"/>
    </source>
</evidence>
<dbReference type="OrthoDB" id="10535901at2759"/>
<accession>A0A9N9TE84</accession>
<dbReference type="SUPFAM" id="SSF46458">
    <property type="entry name" value="Globin-like"/>
    <property type="match status" value="1"/>
</dbReference>
<keyword evidence="3" id="KW-1185">Reference proteome</keyword>
<keyword evidence="1" id="KW-0732">Signal</keyword>
<dbReference type="AlphaFoldDB" id="A0A9N9TE84"/>
<sequence>MILQRSFFVVSLMIGLAVIAEKNFNKEEIKLLQASWSRIKENSLEIGKQIYLTLIDDLSQSPQSYLKMIMAPIAPDLEELVNRQEFKRNVNRVIKEVDTLVFDDLEATIRKLQKAKVALRNINLDNFLSDLNFTQQETMKVFSTFMDDRELKAWKKFFALLDN</sequence>
<feature type="signal peptide" evidence="1">
    <location>
        <begin position="1"/>
        <end position="20"/>
    </location>
</feature>
<feature type="chain" id="PRO_5040389991" evidence="1">
    <location>
        <begin position="21"/>
        <end position="163"/>
    </location>
</feature>
<protein>
    <submittedName>
        <fullName evidence="2">Uncharacterized protein</fullName>
    </submittedName>
</protein>
<gene>
    <name evidence="2" type="ORF">PHYEVI_LOCUS3117</name>
</gene>
<name>A0A9N9TE84_PHYSR</name>
<dbReference type="Gene3D" id="1.10.490.10">
    <property type="entry name" value="Globins"/>
    <property type="match status" value="1"/>
</dbReference>
<dbReference type="Proteomes" id="UP001153712">
    <property type="component" value="Chromosome 12"/>
</dbReference>